<reference evidence="5" key="1">
    <citation type="journal article" date="2019" name="Int. J. Syst. Evol. Microbiol.">
        <title>The Global Catalogue of Microorganisms (GCM) 10K type strain sequencing project: providing services to taxonomists for standard genome sequencing and annotation.</title>
        <authorList>
            <consortium name="The Broad Institute Genomics Platform"/>
            <consortium name="The Broad Institute Genome Sequencing Center for Infectious Disease"/>
            <person name="Wu L."/>
            <person name="Ma J."/>
        </authorList>
    </citation>
    <scope>NUCLEOTIDE SEQUENCE [LARGE SCALE GENOMIC DNA]</scope>
    <source>
        <strain evidence="5">JCM 16013</strain>
    </source>
</reference>
<sequence length="639" mass="69482">MAVPASEETLTQLAGLSQERAETALEAALTAHVLEETSPDRYAFRHVLARQAVYERILGPSRRRLHRQAIAALENQADAPVVQLAYHARQLGDPTIWIPRTKTAAEHAIAIGDDGIAAGQLQHLLSEASLPTDIRVWAALELSRIMKRRTEPAESIPLLRRIVADTSLPEAVRGKIRLNVGRVLMNHADPQGIRELEIAVTELEARRPEQAAVALATLGAGQFLSRTREQNLADMERARVLVERGDDPVARAGVLASRITLLGNLADPAVDELLQRFPTEEGNLEVAYQRCRALYNTADNYLVIGRDERAAALLDAAEDLAKRINYQFILVRCAVDRIELDFGEGRWDSLADRADHLAHQSTVPTVGVELMQIRAQLDIAAGRWGEAQHALSYCTGDAFSLTYLVGSAVLGRYHLARGDPAAAWNAVDPALKALRHKDIWVWQTDLLPVAAEAAGVTGHHREAADIVDRAASGARGADAPAATAEILLAQGLIAADTDPRAAFDLLEQARLRYSAIPRPYHAARCSEHLGHLLAADSAAAAPHFERALDAFTALDATADAARCQRSLRKAGQYRPAPRGRHSYGTDLTPRERQVADLLATGASNKDIAQALALSVRTAEHHVARVLKKLRTTRGNISGP</sequence>
<proteinExistence type="predicted"/>
<organism evidence="4 5">
    <name type="scientific">Catenulispora subtropica</name>
    <dbReference type="NCBI Taxonomy" id="450798"/>
    <lineage>
        <taxon>Bacteria</taxon>
        <taxon>Bacillati</taxon>
        <taxon>Actinomycetota</taxon>
        <taxon>Actinomycetes</taxon>
        <taxon>Catenulisporales</taxon>
        <taxon>Catenulisporaceae</taxon>
        <taxon>Catenulispora</taxon>
    </lineage>
</organism>
<protein>
    <recommendedName>
        <fullName evidence="3">HTH luxR-type domain-containing protein</fullName>
    </recommendedName>
</protein>
<evidence type="ECO:0000256" key="2">
    <source>
        <dbReference type="ARBA" id="ARBA00022840"/>
    </source>
</evidence>
<comment type="caution">
    <text evidence="4">The sequence shown here is derived from an EMBL/GenBank/DDBJ whole genome shotgun (WGS) entry which is preliminary data.</text>
</comment>
<dbReference type="InterPro" id="IPR016032">
    <property type="entry name" value="Sig_transdc_resp-reg_C-effctor"/>
</dbReference>
<dbReference type="InterPro" id="IPR011990">
    <property type="entry name" value="TPR-like_helical_dom_sf"/>
</dbReference>
<dbReference type="SUPFAM" id="SSF46894">
    <property type="entry name" value="C-terminal effector domain of the bipartite response regulators"/>
    <property type="match status" value="1"/>
</dbReference>
<dbReference type="EMBL" id="BAAAQM010000072">
    <property type="protein sequence ID" value="GAA2001586.1"/>
    <property type="molecule type" value="Genomic_DNA"/>
</dbReference>
<dbReference type="Pfam" id="PF00196">
    <property type="entry name" value="GerE"/>
    <property type="match status" value="1"/>
</dbReference>
<dbReference type="InterPro" id="IPR036388">
    <property type="entry name" value="WH-like_DNA-bd_sf"/>
</dbReference>
<dbReference type="PROSITE" id="PS50043">
    <property type="entry name" value="HTH_LUXR_2"/>
    <property type="match status" value="1"/>
</dbReference>
<dbReference type="SMART" id="SM00421">
    <property type="entry name" value="HTH_LUXR"/>
    <property type="match status" value="1"/>
</dbReference>
<evidence type="ECO:0000313" key="5">
    <source>
        <dbReference type="Proteomes" id="UP001499854"/>
    </source>
</evidence>
<accession>A0ABP5ELU5</accession>
<keyword evidence="1" id="KW-0547">Nucleotide-binding</keyword>
<gene>
    <name evidence="4" type="ORF">GCM10009838_79260</name>
</gene>
<dbReference type="InterPro" id="IPR000792">
    <property type="entry name" value="Tscrpt_reg_LuxR_C"/>
</dbReference>
<dbReference type="PANTHER" id="PTHR16305:SF35">
    <property type="entry name" value="TRANSCRIPTIONAL ACTIVATOR DOMAIN"/>
    <property type="match status" value="1"/>
</dbReference>
<dbReference type="Gene3D" id="1.10.10.10">
    <property type="entry name" value="Winged helix-like DNA-binding domain superfamily/Winged helix DNA-binding domain"/>
    <property type="match status" value="1"/>
</dbReference>
<keyword evidence="2" id="KW-0067">ATP-binding</keyword>
<evidence type="ECO:0000256" key="1">
    <source>
        <dbReference type="ARBA" id="ARBA00022741"/>
    </source>
</evidence>
<evidence type="ECO:0000259" key="3">
    <source>
        <dbReference type="PROSITE" id="PS50043"/>
    </source>
</evidence>
<dbReference type="PANTHER" id="PTHR16305">
    <property type="entry name" value="TESTICULAR SOLUBLE ADENYLYL CYCLASE"/>
    <property type="match status" value="1"/>
</dbReference>
<dbReference type="PRINTS" id="PR00038">
    <property type="entry name" value="HTHLUXR"/>
</dbReference>
<name>A0ABP5ELU5_9ACTN</name>
<dbReference type="CDD" id="cd06170">
    <property type="entry name" value="LuxR_C_like"/>
    <property type="match status" value="1"/>
</dbReference>
<dbReference type="SUPFAM" id="SSF48452">
    <property type="entry name" value="TPR-like"/>
    <property type="match status" value="1"/>
</dbReference>
<feature type="domain" description="HTH luxR-type" evidence="3">
    <location>
        <begin position="580"/>
        <end position="639"/>
    </location>
</feature>
<dbReference type="Proteomes" id="UP001499854">
    <property type="component" value="Unassembled WGS sequence"/>
</dbReference>
<keyword evidence="5" id="KW-1185">Reference proteome</keyword>
<evidence type="ECO:0000313" key="4">
    <source>
        <dbReference type="EMBL" id="GAA2001586.1"/>
    </source>
</evidence>